<keyword evidence="11" id="KW-1185">Reference proteome</keyword>
<evidence type="ECO:0000256" key="7">
    <source>
        <dbReference type="ARBA" id="ARBA00023242"/>
    </source>
</evidence>
<dbReference type="InterPro" id="IPR001138">
    <property type="entry name" value="Zn2Cys6_DnaBD"/>
</dbReference>
<dbReference type="SUPFAM" id="SSF57701">
    <property type="entry name" value="Zn2/Cys6 DNA-binding domain"/>
    <property type="match status" value="1"/>
</dbReference>
<feature type="compositionally biased region" description="Polar residues" evidence="8">
    <location>
        <begin position="805"/>
        <end position="814"/>
    </location>
</feature>
<proteinExistence type="predicted"/>
<evidence type="ECO:0000256" key="6">
    <source>
        <dbReference type="ARBA" id="ARBA00023163"/>
    </source>
</evidence>
<organism evidence="10 11">
    <name type="scientific">Phyllachora maydis</name>
    <dbReference type="NCBI Taxonomy" id="1825666"/>
    <lineage>
        <taxon>Eukaryota</taxon>
        <taxon>Fungi</taxon>
        <taxon>Dikarya</taxon>
        <taxon>Ascomycota</taxon>
        <taxon>Pezizomycotina</taxon>
        <taxon>Sordariomycetes</taxon>
        <taxon>Sordariomycetidae</taxon>
        <taxon>Phyllachorales</taxon>
        <taxon>Phyllachoraceae</taxon>
        <taxon>Phyllachora</taxon>
    </lineage>
</organism>
<feature type="compositionally biased region" description="Basic and acidic residues" evidence="8">
    <location>
        <begin position="683"/>
        <end position="697"/>
    </location>
</feature>
<dbReference type="Gene3D" id="4.10.240.10">
    <property type="entry name" value="Zn(2)-C6 fungal-type DNA-binding domain"/>
    <property type="match status" value="1"/>
</dbReference>
<evidence type="ECO:0000256" key="8">
    <source>
        <dbReference type="SAM" id="MobiDB-lite"/>
    </source>
</evidence>
<dbReference type="GO" id="GO:0008270">
    <property type="term" value="F:zinc ion binding"/>
    <property type="evidence" value="ECO:0007669"/>
    <property type="project" value="InterPro"/>
</dbReference>
<dbReference type="CDD" id="cd12148">
    <property type="entry name" value="fungal_TF_MHR"/>
    <property type="match status" value="1"/>
</dbReference>
<keyword evidence="5" id="KW-0238">DNA-binding</keyword>
<evidence type="ECO:0000256" key="5">
    <source>
        <dbReference type="ARBA" id="ARBA00023125"/>
    </source>
</evidence>
<evidence type="ECO:0000313" key="11">
    <source>
        <dbReference type="Proteomes" id="UP001217918"/>
    </source>
</evidence>
<dbReference type="GO" id="GO:0006351">
    <property type="term" value="P:DNA-templated transcription"/>
    <property type="evidence" value="ECO:0007669"/>
    <property type="project" value="InterPro"/>
</dbReference>
<keyword evidence="2" id="KW-0479">Metal-binding</keyword>
<dbReference type="GO" id="GO:0005634">
    <property type="term" value="C:nucleus"/>
    <property type="evidence" value="ECO:0007669"/>
    <property type="project" value="UniProtKB-SubCell"/>
</dbReference>
<feature type="compositionally biased region" description="Low complexity" evidence="8">
    <location>
        <begin position="589"/>
        <end position="616"/>
    </location>
</feature>
<dbReference type="InterPro" id="IPR007219">
    <property type="entry name" value="XnlR_reg_dom"/>
</dbReference>
<dbReference type="GO" id="GO:0045944">
    <property type="term" value="P:positive regulation of transcription by RNA polymerase II"/>
    <property type="evidence" value="ECO:0007669"/>
    <property type="project" value="TreeGrafter"/>
</dbReference>
<comment type="caution">
    <text evidence="10">The sequence shown here is derived from an EMBL/GenBank/DDBJ whole genome shotgun (WGS) entry which is preliminary data.</text>
</comment>
<dbReference type="PANTHER" id="PTHR47782:SF8">
    <property type="entry name" value="ZN(II)2CYS6 TRANSCRIPTION FACTOR (EUROFUNG)"/>
    <property type="match status" value="1"/>
</dbReference>
<evidence type="ECO:0000256" key="4">
    <source>
        <dbReference type="ARBA" id="ARBA00023015"/>
    </source>
</evidence>
<evidence type="ECO:0000256" key="3">
    <source>
        <dbReference type="ARBA" id="ARBA00022833"/>
    </source>
</evidence>
<accession>A0AAD9ME98</accession>
<dbReference type="Pfam" id="PF04082">
    <property type="entry name" value="Fungal_trans"/>
    <property type="match status" value="1"/>
</dbReference>
<evidence type="ECO:0000256" key="1">
    <source>
        <dbReference type="ARBA" id="ARBA00004123"/>
    </source>
</evidence>
<dbReference type="GO" id="GO:0000981">
    <property type="term" value="F:DNA-binding transcription factor activity, RNA polymerase II-specific"/>
    <property type="evidence" value="ECO:0007669"/>
    <property type="project" value="InterPro"/>
</dbReference>
<comment type="subcellular location">
    <subcellularLocation>
        <location evidence="1">Nucleus</location>
    </subcellularLocation>
</comment>
<evidence type="ECO:0000313" key="10">
    <source>
        <dbReference type="EMBL" id="KAK2071760.1"/>
    </source>
</evidence>
<feature type="compositionally biased region" description="Polar residues" evidence="8">
    <location>
        <begin position="756"/>
        <end position="767"/>
    </location>
</feature>
<dbReference type="GO" id="GO:0043565">
    <property type="term" value="F:sequence-specific DNA binding"/>
    <property type="evidence" value="ECO:0007669"/>
    <property type="project" value="TreeGrafter"/>
</dbReference>
<keyword evidence="7" id="KW-0539">Nucleus</keyword>
<sequence length="980" mass="107520">MSQIPQDAEFPRTLMPIIAANAAASQEQQCAVLGNRVDVPDDDASSHRIAHTLTACCRCRQRKTRCDPALPRCLPCERSNSTCEYFDTIKGKKISRHYVVKLQDKVRRLEAELAAYTEEDGDYPRNHEDMVRPGGLVRLDETDETPRYLGPSSGIAMARLLMEEAKSYTDSKRISELIPELRLRRAERRDRMQSIVSTSQGRSLSAAGGRKNYPMLSQVPAQNFPTSQIMQKLVEIFNDRAQLFSPVLHERNFARDVEAVYKGDKDAYRLFVVRMVIAISLQKLDATYAGLADSYYLAAMTSFEEVIRPKDLKTLQCLILIGEYSLLTPTRTATYHIVGLAVRICQQLGLGEEKTIGIGIADPQVLDMRRRLGWIVTSTELNLSCVMGRPNGFAKGDDCMNVDFFATVSDDLITEEGIRPGPPCEKKLVAIHLWKMRIHQAEIRRTLYESKPDRPQPQHDSDPWFAQMEQKLDDWRDSAPTRPEWCKNWFRGHYHNMVEFLYRPSPQVPKPTDRAALRCFASSSFIVKLSSQQIKTAAVDVTWVFVLTLYSALNTLLWTLSYPDLYLVLAKACMQSYDLKRDAPAGLDTPSTMITSSPSTPASSTAGAMSSTTTTTQQAQHLFNTQFGYVFDASQAPPYGFSPTEAIEHNKIAHPTFRSNSIFLHPATNMHDRRASSFPPDFPEQKFKPSSEAHALDESTPPATQTPHGDSASPPAPSPFLSQTSPPVMEPGFDTLPTPPDTLEPAPSFLPDVQGLSPTPTVTTLKASSPPPPITQELSPVSLGLHSSPLQAPQPNKKPPQAQLSSQRPLPQGTTVTNWFNPAPPFISPYANFPPPSNGMNGTAGGYWGNDDSAVTTSRAAAGGTLSASTSASAASLYNAAGLGLGHVNNFPSGSGRGDGLGPAQLPPGMTPDGYGLYRGGIDGMQFAYDTPLGRHGSLSQEQQMELMQVLETEGMGDINNYLTMGMGLGADPAGASGWR</sequence>
<dbReference type="SMART" id="SM00066">
    <property type="entry name" value="GAL4"/>
    <property type="match status" value="1"/>
</dbReference>
<keyword evidence="4" id="KW-0805">Transcription regulation</keyword>
<reference evidence="10" key="1">
    <citation type="journal article" date="2023" name="Mol. Plant Microbe Interact.">
        <title>Elucidating the Obligate Nature and Biological Capacity of an Invasive Fungal Corn Pathogen.</title>
        <authorList>
            <person name="MacCready J.S."/>
            <person name="Roggenkamp E.M."/>
            <person name="Gdanetz K."/>
            <person name="Chilvers M.I."/>
        </authorList>
    </citation>
    <scope>NUCLEOTIDE SEQUENCE</scope>
    <source>
        <strain evidence="10">PM02</strain>
    </source>
</reference>
<name>A0AAD9ME98_9PEZI</name>
<dbReference type="CDD" id="cd00067">
    <property type="entry name" value="GAL4"/>
    <property type="match status" value="1"/>
</dbReference>
<dbReference type="PANTHER" id="PTHR47782">
    <property type="entry name" value="ZN(II)2CYS6 TRANSCRIPTION FACTOR (EUROFUNG)-RELATED"/>
    <property type="match status" value="1"/>
</dbReference>
<dbReference type="InterPro" id="IPR052202">
    <property type="entry name" value="Yeast_MetPath_Reg"/>
</dbReference>
<feature type="region of interest" description="Disordered" evidence="8">
    <location>
        <begin position="671"/>
        <end position="814"/>
    </location>
</feature>
<dbReference type="Proteomes" id="UP001217918">
    <property type="component" value="Unassembled WGS sequence"/>
</dbReference>
<dbReference type="PROSITE" id="PS50048">
    <property type="entry name" value="ZN2_CY6_FUNGAL_2"/>
    <property type="match status" value="1"/>
</dbReference>
<gene>
    <name evidence="10" type="ORF">P8C59_006159</name>
</gene>
<dbReference type="Pfam" id="PF00172">
    <property type="entry name" value="Zn_clus"/>
    <property type="match status" value="1"/>
</dbReference>
<keyword evidence="6" id="KW-0804">Transcription</keyword>
<dbReference type="SMART" id="SM00906">
    <property type="entry name" value="Fungal_trans"/>
    <property type="match status" value="1"/>
</dbReference>
<evidence type="ECO:0000259" key="9">
    <source>
        <dbReference type="PROSITE" id="PS50048"/>
    </source>
</evidence>
<dbReference type="PROSITE" id="PS00463">
    <property type="entry name" value="ZN2_CY6_FUNGAL_1"/>
    <property type="match status" value="1"/>
</dbReference>
<feature type="domain" description="Zn(2)-C6 fungal-type" evidence="9">
    <location>
        <begin position="55"/>
        <end position="85"/>
    </location>
</feature>
<feature type="compositionally biased region" description="Low complexity" evidence="8">
    <location>
        <begin position="789"/>
        <end position="804"/>
    </location>
</feature>
<dbReference type="AlphaFoldDB" id="A0AAD9ME98"/>
<dbReference type="EMBL" id="JAQQPM010000005">
    <property type="protein sequence ID" value="KAK2071760.1"/>
    <property type="molecule type" value="Genomic_DNA"/>
</dbReference>
<keyword evidence="3" id="KW-0862">Zinc</keyword>
<feature type="region of interest" description="Disordered" evidence="8">
    <location>
        <begin position="588"/>
        <end position="617"/>
    </location>
</feature>
<dbReference type="InterPro" id="IPR036864">
    <property type="entry name" value="Zn2-C6_fun-type_DNA-bd_sf"/>
</dbReference>
<protein>
    <recommendedName>
        <fullName evidence="9">Zn(2)-C6 fungal-type domain-containing protein</fullName>
    </recommendedName>
</protein>
<evidence type="ECO:0000256" key="2">
    <source>
        <dbReference type="ARBA" id="ARBA00022723"/>
    </source>
</evidence>